<keyword evidence="2" id="KW-1185">Reference proteome</keyword>
<gene>
    <name evidence="1" type="primary">Necator_chrII.g6405</name>
    <name evidence="1" type="ORF">RB195_018612</name>
</gene>
<proteinExistence type="predicted"/>
<name>A0ABR1CCF8_NECAM</name>
<dbReference type="EMBL" id="JAVFWL010000002">
    <property type="protein sequence ID" value="KAK6735500.1"/>
    <property type="molecule type" value="Genomic_DNA"/>
</dbReference>
<organism evidence="1 2">
    <name type="scientific">Necator americanus</name>
    <name type="common">Human hookworm</name>
    <dbReference type="NCBI Taxonomy" id="51031"/>
    <lineage>
        <taxon>Eukaryota</taxon>
        <taxon>Metazoa</taxon>
        <taxon>Ecdysozoa</taxon>
        <taxon>Nematoda</taxon>
        <taxon>Chromadorea</taxon>
        <taxon>Rhabditida</taxon>
        <taxon>Rhabditina</taxon>
        <taxon>Rhabditomorpha</taxon>
        <taxon>Strongyloidea</taxon>
        <taxon>Ancylostomatidae</taxon>
        <taxon>Bunostominae</taxon>
        <taxon>Necator</taxon>
    </lineage>
</organism>
<dbReference type="Proteomes" id="UP001303046">
    <property type="component" value="Unassembled WGS sequence"/>
</dbReference>
<accession>A0ABR1CCF8</accession>
<reference evidence="1 2" key="1">
    <citation type="submission" date="2023-08" db="EMBL/GenBank/DDBJ databases">
        <title>A Necator americanus chromosomal reference genome.</title>
        <authorList>
            <person name="Ilik V."/>
            <person name="Petrzelkova K.J."/>
            <person name="Pardy F."/>
            <person name="Fuh T."/>
            <person name="Niatou-Singa F.S."/>
            <person name="Gouil Q."/>
            <person name="Baker L."/>
            <person name="Ritchie M.E."/>
            <person name="Jex A.R."/>
            <person name="Gazzola D."/>
            <person name="Li H."/>
            <person name="Toshio Fujiwara R."/>
            <person name="Zhan B."/>
            <person name="Aroian R.V."/>
            <person name="Pafco B."/>
            <person name="Schwarz E.M."/>
        </authorList>
    </citation>
    <scope>NUCLEOTIDE SEQUENCE [LARGE SCALE GENOMIC DNA]</scope>
    <source>
        <strain evidence="1 2">Aroian</strain>
        <tissue evidence="1">Whole animal</tissue>
    </source>
</reference>
<sequence length="300" mass="34728">MGNIDDEYKRLVEHLHDCTRKVKSFKTTKKRLSPETLELIRLCGDARATGNQELTSKIATLRREAIKEDLKERRAELALRSEVAEGEKSIPVETSPIVNNNDCSPDPRWNNYSIEKEDGGEVLSSEVLHPIMSVKNRTPPGPDRIKPEHLTYLHTVLINTLAMLLTRYLSECKVPKKWKTSKTVLLYEKGDPQDIGNYGSICLLSVIYKLFTRKRERSASGPMFTPMSPIRNATADANEGKIRTADLMVRPLYEVLQRKIRRSSSPSREEMPLEILEHDQDRWKYYWCPFEQIDEQREQR</sequence>
<comment type="caution">
    <text evidence="1">The sequence shown here is derived from an EMBL/GenBank/DDBJ whole genome shotgun (WGS) entry which is preliminary data.</text>
</comment>
<evidence type="ECO:0000313" key="1">
    <source>
        <dbReference type="EMBL" id="KAK6735500.1"/>
    </source>
</evidence>
<protein>
    <submittedName>
        <fullName evidence="1">Uncharacterized protein</fullName>
    </submittedName>
</protein>
<evidence type="ECO:0000313" key="2">
    <source>
        <dbReference type="Proteomes" id="UP001303046"/>
    </source>
</evidence>
<dbReference type="PANTHER" id="PTHR19446">
    <property type="entry name" value="REVERSE TRANSCRIPTASES"/>
    <property type="match status" value="1"/>
</dbReference>